<dbReference type="OrthoDB" id="9806902at2"/>
<accession>A0A1I0BV90</accession>
<dbReference type="Gene3D" id="3.40.50.1820">
    <property type="entry name" value="alpha/beta hydrolase"/>
    <property type="match status" value="1"/>
</dbReference>
<protein>
    <submittedName>
        <fullName evidence="2">Lysophospholipase, alpha-beta hydrolase superfamily</fullName>
    </submittedName>
</protein>
<evidence type="ECO:0000313" key="3">
    <source>
        <dbReference type="Proteomes" id="UP000198618"/>
    </source>
</evidence>
<dbReference type="AlphaFoldDB" id="A0A1I0BV90"/>
<sequence>MKANFWLTMSDETEVYVQKWYDAKNSPKAIVQLAHGMVEHIERYDEFANFLQEQGIFVYGNDHRGHGKTGNKQGIMGFFAEEDGFSKTMNDLVEITNHIKQEYPSTPLYLFGHSMGSFLARMYIQQYSDKLDGLILSGTGYYNKASTLAGKNIALKLAPKEKSPFMNKLAFGGFNRKINNPKTNFDWLTRDQDKVKEYMQDEYNGFIPTGRFFYDLMTGLDTIHNQKNNKTIRADLPVFIISGDADPVGNYGKGVWKVAHLLTDAGLTNVTTMLFDGARHEVLNEVNRKEVYDTILEWIGH</sequence>
<dbReference type="InterPro" id="IPR029058">
    <property type="entry name" value="AB_hydrolase_fold"/>
</dbReference>
<dbReference type="STRING" id="930131.SAMN05216389_105203"/>
<reference evidence="2 3" key="1">
    <citation type="submission" date="2016-10" db="EMBL/GenBank/DDBJ databases">
        <authorList>
            <person name="de Groot N.N."/>
        </authorList>
    </citation>
    <scope>NUCLEOTIDE SEQUENCE [LARGE SCALE GENOMIC DNA]</scope>
    <source>
        <strain evidence="2 3">IBRC-M 10780</strain>
    </source>
</reference>
<dbReference type="EMBL" id="FOHE01000005">
    <property type="protein sequence ID" value="SET11068.1"/>
    <property type="molecule type" value="Genomic_DNA"/>
</dbReference>
<evidence type="ECO:0000313" key="2">
    <source>
        <dbReference type="EMBL" id="SET11068.1"/>
    </source>
</evidence>
<proteinExistence type="predicted"/>
<dbReference type="Proteomes" id="UP000198618">
    <property type="component" value="Unassembled WGS sequence"/>
</dbReference>
<dbReference type="SUPFAM" id="SSF53474">
    <property type="entry name" value="alpha/beta-Hydrolases"/>
    <property type="match status" value="1"/>
</dbReference>
<gene>
    <name evidence="2" type="ORF">SAMN05216389_105203</name>
</gene>
<organism evidence="2 3">
    <name type="scientific">Oceanobacillus limi</name>
    <dbReference type="NCBI Taxonomy" id="930131"/>
    <lineage>
        <taxon>Bacteria</taxon>
        <taxon>Bacillati</taxon>
        <taxon>Bacillota</taxon>
        <taxon>Bacilli</taxon>
        <taxon>Bacillales</taxon>
        <taxon>Bacillaceae</taxon>
        <taxon>Oceanobacillus</taxon>
    </lineage>
</organism>
<keyword evidence="3" id="KW-1185">Reference proteome</keyword>
<dbReference type="PANTHER" id="PTHR11614">
    <property type="entry name" value="PHOSPHOLIPASE-RELATED"/>
    <property type="match status" value="1"/>
</dbReference>
<name>A0A1I0BV90_9BACI</name>
<dbReference type="InterPro" id="IPR051044">
    <property type="entry name" value="MAG_DAG_Lipase"/>
</dbReference>
<keyword evidence="2" id="KW-0378">Hydrolase</keyword>
<dbReference type="GO" id="GO:0016787">
    <property type="term" value="F:hydrolase activity"/>
    <property type="evidence" value="ECO:0007669"/>
    <property type="project" value="UniProtKB-KW"/>
</dbReference>
<feature type="domain" description="Serine aminopeptidase S33" evidence="1">
    <location>
        <begin position="26"/>
        <end position="286"/>
    </location>
</feature>
<dbReference type="Pfam" id="PF12146">
    <property type="entry name" value="Hydrolase_4"/>
    <property type="match status" value="1"/>
</dbReference>
<dbReference type="RefSeq" id="WP_090868542.1">
    <property type="nucleotide sequence ID" value="NZ_FOHE01000005.1"/>
</dbReference>
<dbReference type="InterPro" id="IPR022742">
    <property type="entry name" value="Hydrolase_4"/>
</dbReference>
<evidence type="ECO:0000259" key="1">
    <source>
        <dbReference type="Pfam" id="PF12146"/>
    </source>
</evidence>